<evidence type="ECO:0000313" key="2">
    <source>
        <dbReference type="Proteomes" id="UP000279860"/>
    </source>
</evidence>
<reference evidence="1 2" key="1">
    <citation type="submission" date="2018-11" db="EMBL/GenBank/DDBJ databases">
        <title>Genomes From Bacteria Associated with the Canine Oral Cavity: a Test Case for Automated Genome-Based Taxonomic Assignment.</title>
        <authorList>
            <person name="Coil D.A."/>
            <person name="Jospin G."/>
            <person name="Darling A.E."/>
            <person name="Wallis C."/>
            <person name="Davis I.J."/>
            <person name="Harris S."/>
            <person name="Eisen J.A."/>
            <person name="Holcombe L.J."/>
            <person name="O'Flynn C."/>
        </authorList>
    </citation>
    <scope>NUCLEOTIDE SEQUENCE [LARGE SCALE GENOMIC DNA]</scope>
    <source>
        <strain evidence="1 2">OH1426_COT-023</strain>
    </source>
</reference>
<accession>A0A3P1Z2F6</accession>
<dbReference type="AlphaFoldDB" id="A0A3P1Z2F6"/>
<dbReference type="Proteomes" id="UP000279860">
    <property type="component" value="Unassembled WGS sequence"/>
</dbReference>
<sequence>MTTLTTIYVRLSALRREGAFFPNASLRIGLNLSALSGLFFNCQWFMVIFRVYGSAGTGYSPFEGGGGGMFIGKQLNKSLPRRAYKG</sequence>
<comment type="caution">
    <text evidence="1">The sequence shown here is derived from an EMBL/GenBank/DDBJ whole genome shotgun (WGS) entry which is preliminary data.</text>
</comment>
<protein>
    <submittedName>
        <fullName evidence="1">Uncharacterized protein</fullName>
    </submittedName>
</protein>
<name>A0A3P1Z2F6_TANFO</name>
<evidence type="ECO:0000313" key="1">
    <source>
        <dbReference type="EMBL" id="RRD77429.1"/>
    </source>
</evidence>
<gene>
    <name evidence="1" type="ORF">EII41_03555</name>
</gene>
<proteinExistence type="predicted"/>
<dbReference type="EMBL" id="RQYN01000008">
    <property type="protein sequence ID" value="RRD77429.1"/>
    <property type="molecule type" value="Genomic_DNA"/>
</dbReference>
<organism evidence="1 2">
    <name type="scientific">Tannerella forsythia</name>
    <name type="common">Bacteroides forsythus</name>
    <dbReference type="NCBI Taxonomy" id="28112"/>
    <lineage>
        <taxon>Bacteria</taxon>
        <taxon>Pseudomonadati</taxon>
        <taxon>Bacteroidota</taxon>
        <taxon>Bacteroidia</taxon>
        <taxon>Bacteroidales</taxon>
        <taxon>Tannerellaceae</taxon>
        <taxon>Tannerella</taxon>
    </lineage>
</organism>